<proteinExistence type="inferred from homology"/>
<dbReference type="InterPro" id="IPR012338">
    <property type="entry name" value="Beta-lactam/transpept-like"/>
</dbReference>
<feature type="domain" description="Beta-lactamase-related" evidence="3">
    <location>
        <begin position="62"/>
        <end position="409"/>
    </location>
</feature>
<gene>
    <name evidence="4" type="ORF">BT63DRAFT_167139</name>
</gene>
<name>A0A6A6UQT9_9PEZI</name>
<keyword evidence="5" id="KW-1185">Reference proteome</keyword>
<dbReference type="Proteomes" id="UP000799302">
    <property type="component" value="Unassembled WGS sequence"/>
</dbReference>
<evidence type="ECO:0000313" key="4">
    <source>
        <dbReference type="EMBL" id="KAF2673801.1"/>
    </source>
</evidence>
<dbReference type="EMBL" id="MU004231">
    <property type="protein sequence ID" value="KAF2673801.1"/>
    <property type="molecule type" value="Genomic_DNA"/>
</dbReference>
<dbReference type="OrthoDB" id="428260at2759"/>
<dbReference type="PANTHER" id="PTHR43283">
    <property type="entry name" value="BETA-LACTAMASE-RELATED"/>
    <property type="match status" value="1"/>
</dbReference>
<comment type="similarity">
    <text evidence="1">Belongs to the class-A beta-lactamase family.</text>
</comment>
<dbReference type="InterPro" id="IPR001466">
    <property type="entry name" value="Beta-lactam-related"/>
</dbReference>
<dbReference type="Gene3D" id="3.40.710.10">
    <property type="entry name" value="DD-peptidase/beta-lactamase superfamily"/>
    <property type="match status" value="1"/>
</dbReference>
<sequence>MGRPIEEFKRRLDQATASSGPDNLAGTVVIAATASGEILQKVESGTFLPHLKNPKRTIDKSRQNFSADTVCWIASCTKLMTTIAVMQQVDRGVLKLDDDVTQTWLPEFKDYDVLVRGQNDGGENPKPTTKKMKNRMTLRNLLSHTSGIAYEFTQMAIQNWRQWSVSTPEGKANARSPDIARAMKVPLYFEPSEGWVYGYGIDWAGLALMRATGKNLEELFSENIWKPLGMTSTTFSVKDHRPDLLDRLTAMNIRNGEGGLDNADNDPVSRSIERVKYGGGGGCYSTANDYIKLVVSLLNTATGHSSDVPQLLKTATVNEMLTGQLSEKGLVNIHRITANPIAYGLAGNLPPSVKKDYGLGGILNLTEVPATGRKAGAIQWSGLPNLFWWVSPADGVAGCYFTQVLPPGDKPNVKMYEEFEKAVLEEQKLSRKGKL</sequence>
<protein>
    <submittedName>
        <fullName evidence="4">Beta-lactamase/transpeptidase-like protein</fullName>
    </submittedName>
</protein>
<evidence type="ECO:0000313" key="5">
    <source>
        <dbReference type="Proteomes" id="UP000799302"/>
    </source>
</evidence>
<dbReference type="SUPFAM" id="SSF56601">
    <property type="entry name" value="beta-lactamase/transpeptidase-like"/>
    <property type="match status" value="1"/>
</dbReference>
<keyword evidence="2" id="KW-0378">Hydrolase</keyword>
<dbReference type="PANTHER" id="PTHR43283:SF17">
    <property type="entry name" value="(LOVD), PUTATIVE (AFU_ORTHOLOGUE AFUA_5G00920)-RELATED"/>
    <property type="match status" value="1"/>
</dbReference>
<dbReference type="GO" id="GO:0016787">
    <property type="term" value="F:hydrolase activity"/>
    <property type="evidence" value="ECO:0007669"/>
    <property type="project" value="UniProtKB-KW"/>
</dbReference>
<reference evidence="4" key="1">
    <citation type="journal article" date="2020" name="Stud. Mycol.">
        <title>101 Dothideomycetes genomes: a test case for predicting lifestyles and emergence of pathogens.</title>
        <authorList>
            <person name="Haridas S."/>
            <person name="Albert R."/>
            <person name="Binder M."/>
            <person name="Bloem J."/>
            <person name="Labutti K."/>
            <person name="Salamov A."/>
            <person name="Andreopoulos B."/>
            <person name="Baker S."/>
            <person name="Barry K."/>
            <person name="Bills G."/>
            <person name="Bluhm B."/>
            <person name="Cannon C."/>
            <person name="Castanera R."/>
            <person name="Culley D."/>
            <person name="Daum C."/>
            <person name="Ezra D."/>
            <person name="Gonzalez J."/>
            <person name="Henrissat B."/>
            <person name="Kuo A."/>
            <person name="Liang C."/>
            <person name="Lipzen A."/>
            <person name="Lutzoni F."/>
            <person name="Magnuson J."/>
            <person name="Mondo S."/>
            <person name="Nolan M."/>
            <person name="Ohm R."/>
            <person name="Pangilinan J."/>
            <person name="Park H.-J."/>
            <person name="Ramirez L."/>
            <person name="Alfaro M."/>
            <person name="Sun H."/>
            <person name="Tritt A."/>
            <person name="Yoshinaga Y."/>
            <person name="Zwiers L.-H."/>
            <person name="Turgeon B."/>
            <person name="Goodwin S."/>
            <person name="Spatafora J."/>
            <person name="Crous P."/>
            <person name="Grigoriev I."/>
        </authorList>
    </citation>
    <scope>NUCLEOTIDE SEQUENCE</scope>
    <source>
        <strain evidence="4">CBS 115976</strain>
    </source>
</reference>
<evidence type="ECO:0000256" key="2">
    <source>
        <dbReference type="ARBA" id="ARBA00022801"/>
    </source>
</evidence>
<evidence type="ECO:0000259" key="3">
    <source>
        <dbReference type="Pfam" id="PF00144"/>
    </source>
</evidence>
<accession>A0A6A6UQT9</accession>
<organism evidence="4 5">
    <name type="scientific">Microthyrium microscopicum</name>
    <dbReference type="NCBI Taxonomy" id="703497"/>
    <lineage>
        <taxon>Eukaryota</taxon>
        <taxon>Fungi</taxon>
        <taxon>Dikarya</taxon>
        <taxon>Ascomycota</taxon>
        <taxon>Pezizomycotina</taxon>
        <taxon>Dothideomycetes</taxon>
        <taxon>Dothideomycetes incertae sedis</taxon>
        <taxon>Microthyriales</taxon>
        <taxon>Microthyriaceae</taxon>
        <taxon>Microthyrium</taxon>
    </lineage>
</organism>
<dbReference type="AlphaFoldDB" id="A0A6A6UQT9"/>
<evidence type="ECO:0000256" key="1">
    <source>
        <dbReference type="ARBA" id="ARBA00009009"/>
    </source>
</evidence>
<dbReference type="Pfam" id="PF00144">
    <property type="entry name" value="Beta-lactamase"/>
    <property type="match status" value="1"/>
</dbReference>
<dbReference type="InterPro" id="IPR050789">
    <property type="entry name" value="Diverse_Enzym_Activities"/>
</dbReference>